<name>A0A182PB47_9DIPT</name>
<feature type="domain" description="HMG box" evidence="3">
    <location>
        <begin position="34"/>
        <end position="83"/>
    </location>
</feature>
<evidence type="ECO:0000256" key="2">
    <source>
        <dbReference type="SAM" id="MobiDB-lite"/>
    </source>
</evidence>
<protein>
    <recommendedName>
        <fullName evidence="3">HMG box domain-containing protein</fullName>
    </recommendedName>
</protein>
<organism evidence="4 5">
    <name type="scientific">Anopheles epiroticus</name>
    <dbReference type="NCBI Taxonomy" id="199890"/>
    <lineage>
        <taxon>Eukaryota</taxon>
        <taxon>Metazoa</taxon>
        <taxon>Ecdysozoa</taxon>
        <taxon>Arthropoda</taxon>
        <taxon>Hexapoda</taxon>
        <taxon>Insecta</taxon>
        <taxon>Pterygota</taxon>
        <taxon>Neoptera</taxon>
        <taxon>Endopterygota</taxon>
        <taxon>Diptera</taxon>
        <taxon>Nematocera</taxon>
        <taxon>Culicoidea</taxon>
        <taxon>Culicidae</taxon>
        <taxon>Anophelinae</taxon>
        <taxon>Anopheles</taxon>
    </lineage>
</organism>
<dbReference type="GO" id="GO:0005634">
    <property type="term" value="C:nucleus"/>
    <property type="evidence" value="ECO:0007669"/>
    <property type="project" value="UniProtKB-UniRule"/>
</dbReference>
<reference evidence="5" key="1">
    <citation type="submission" date="2013-03" db="EMBL/GenBank/DDBJ databases">
        <title>The Genome Sequence of Anopheles epiroticus epiroticus2.</title>
        <authorList>
            <consortium name="The Broad Institute Genomics Platform"/>
            <person name="Neafsey D.E."/>
            <person name="Howell P."/>
            <person name="Walker B."/>
            <person name="Young S.K."/>
            <person name="Zeng Q."/>
            <person name="Gargeya S."/>
            <person name="Fitzgerald M."/>
            <person name="Haas B."/>
            <person name="Abouelleil A."/>
            <person name="Allen A.W."/>
            <person name="Alvarado L."/>
            <person name="Arachchi H.M."/>
            <person name="Berlin A.M."/>
            <person name="Chapman S.B."/>
            <person name="Gainer-Dewar J."/>
            <person name="Goldberg J."/>
            <person name="Griggs A."/>
            <person name="Gujja S."/>
            <person name="Hansen M."/>
            <person name="Howarth C."/>
            <person name="Imamovic A."/>
            <person name="Ireland A."/>
            <person name="Larimer J."/>
            <person name="McCowan C."/>
            <person name="Murphy C."/>
            <person name="Pearson M."/>
            <person name="Poon T.W."/>
            <person name="Priest M."/>
            <person name="Roberts A."/>
            <person name="Saif S."/>
            <person name="Shea T."/>
            <person name="Sisk P."/>
            <person name="Sykes S."/>
            <person name="Wortman J."/>
            <person name="Nusbaum C."/>
            <person name="Birren B."/>
        </authorList>
    </citation>
    <scope>NUCLEOTIDE SEQUENCE [LARGE SCALE GENOMIC DNA]</scope>
    <source>
        <strain evidence="5">Epiroticus2</strain>
    </source>
</reference>
<evidence type="ECO:0000259" key="3">
    <source>
        <dbReference type="PROSITE" id="PS50118"/>
    </source>
</evidence>
<dbReference type="GO" id="GO:0035092">
    <property type="term" value="P:sperm DNA condensation"/>
    <property type="evidence" value="ECO:0007669"/>
    <property type="project" value="InterPro"/>
</dbReference>
<dbReference type="Gene3D" id="1.10.30.10">
    <property type="entry name" value="High mobility group box domain"/>
    <property type="match status" value="1"/>
</dbReference>
<dbReference type="CDD" id="cd00084">
    <property type="entry name" value="HMG-box_SF"/>
    <property type="match status" value="1"/>
</dbReference>
<dbReference type="Proteomes" id="UP000075885">
    <property type="component" value="Unassembled WGS sequence"/>
</dbReference>
<keyword evidence="1" id="KW-0238">DNA-binding</keyword>
<dbReference type="STRING" id="199890.A0A182PB47"/>
<keyword evidence="5" id="KW-1185">Reference proteome</keyword>
<accession>A0A182PB47</accession>
<feature type="region of interest" description="Disordered" evidence="2">
    <location>
        <begin position="96"/>
        <end position="133"/>
    </location>
</feature>
<proteinExistence type="predicted"/>
<feature type="region of interest" description="Disordered" evidence="2">
    <location>
        <begin position="1"/>
        <end position="38"/>
    </location>
</feature>
<dbReference type="SUPFAM" id="SSF47095">
    <property type="entry name" value="HMG-box"/>
    <property type="match status" value="1"/>
</dbReference>
<dbReference type="AlphaFoldDB" id="A0A182PB47"/>
<sequence>MSSKTVQPKQEPGEPEQSGGQSSAQRSGAVCKPGKQTRNPYLNFLRDFRRKNCHLSVVEIVRQGAEQWRRLTDEQKLPYVRIAFYTPLKRKRCPVCPSMPGRRMRQAMKQRKAAKNRRSGSNNRVKKENSSNK</sequence>
<feature type="DNA-binding region" description="HMG box" evidence="1">
    <location>
        <begin position="34"/>
        <end position="83"/>
    </location>
</feature>
<dbReference type="EnsemblMetazoa" id="AEPI004152-RA">
    <property type="protein sequence ID" value="AEPI004152-PA"/>
    <property type="gene ID" value="AEPI004152"/>
</dbReference>
<dbReference type="PROSITE" id="PS50118">
    <property type="entry name" value="HMG_BOX_2"/>
    <property type="match status" value="1"/>
</dbReference>
<evidence type="ECO:0000313" key="4">
    <source>
        <dbReference type="EnsemblMetazoa" id="AEPI004152-PA"/>
    </source>
</evidence>
<dbReference type="InterPro" id="IPR024460">
    <property type="entry name" value="Protamine-like"/>
</dbReference>
<dbReference type="InterPro" id="IPR036910">
    <property type="entry name" value="HMG_box_dom_sf"/>
</dbReference>
<evidence type="ECO:0000256" key="1">
    <source>
        <dbReference type="PROSITE-ProRule" id="PRU00267"/>
    </source>
</evidence>
<dbReference type="InterPro" id="IPR009071">
    <property type="entry name" value="HMG_box_dom"/>
</dbReference>
<feature type="compositionally biased region" description="Basic residues" evidence="2">
    <location>
        <begin position="102"/>
        <end position="118"/>
    </location>
</feature>
<evidence type="ECO:0000313" key="5">
    <source>
        <dbReference type="Proteomes" id="UP000075885"/>
    </source>
</evidence>
<keyword evidence="1" id="KW-0539">Nucleus</keyword>
<reference evidence="4" key="2">
    <citation type="submission" date="2020-05" db="UniProtKB">
        <authorList>
            <consortium name="EnsemblMetazoa"/>
        </authorList>
    </citation>
    <scope>IDENTIFICATION</scope>
    <source>
        <strain evidence="4">Epiroticus2</strain>
    </source>
</reference>
<dbReference type="GO" id="GO:0003677">
    <property type="term" value="F:DNA binding"/>
    <property type="evidence" value="ECO:0007669"/>
    <property type="project" value="UniProtKB-UniRule"/>
</dbReference>
<dbReference type="Pfam" id="PF06382">
    <property type="entry name" value="Protamine_like"/>
    <property type="match status" value="1"/>
</dbReference>
<dbReference type="VEuPathDB" id="VectorBase:AEPI004152"/>
<feature type="compositionally biased region" description="Low complexity" evidence="2">
    <location>
        <begin position="17"/>
        <end position="29"/>
    </location>
</feature>